<gene>
    <name evidence="1" type="ordered locus">Alvin_1615</name>
</gene>
<dbReference type="eggNOG" id="COG0630">
    <property type="taxonomic scope" value="Bacteria"/>
</dbReference>
<dbReference type="KEGG" id="alv:Alvin_1615"/>
<keyword evidence="2" id="KW-1185">Reference proteome</keyword>
<dbReference type="STRING" id="572477.Alvin_1615"/>
<name>D3RTN8_ALLVD</name>
<protein>
    <submittedName>
        <fullName evidence="1">Uncharacterized protein</fullName>
    </submittedName>
</protein>
<dbReference type="Proteomes" id="UP000001441">
    <property type="component" value="Chromosome"/>
</dbReference>
<accession>D3RTN8</accession>
<dbReference type="AlphaFoldDB" id="D3RTN8"/>
<proteinExistence type="predicted"/>
<dbReference type="HOGENOM" id="CLU_569432_0_0_6"/>
<dbReference type="EMBL" id="CP001896">
    <property type="protein sequence ID" value="ADC62547.1"/>
    <property type="molecule type" value="Genomic_DNA"/>
</dbReference>
<evidence type="ECO:0000313" key="2">
    <source>
        <dbReference type="Proteomes" id="UP000001441"/>
    </source>
</evidence>
<evidence type="ECO:0000313" key="1">
    <source>
        <dbReference type="EMBL" id="ADC62547.1"/>
    </source>
</evidence>
<organism evidence="1 2">
    <name type="scientific">Allochromatium vinosum (strain ATCC 17899 / DSM 180 / NBRC 103801 / NCIMB 10441 / D)</name>
    <name type="common">Chromatium vinosum</name>
    <dbReference type="NCBI Taxonomy" id="572477"/>
    <lineage>
        <taxon>Bacteria</taxon>
        <taxon>Pseudomonadati</taxon>
        <taxon>Pseudomonadota</taxon>
        <taxon>Gammaproteobacteria</taxon>
        <taxon>Chromatiales</taxon>
        <taxon>Chromatiaceae</taxon>
        <taxon>Allochromatium</taxon>
    </lineage>
</organism>
<sequence>MSSATLSIRSLPTRYEPLTNVFGQKAKATFIESASDIEFAKRLISSAESAQQGKIAFISAASGSGKSTFVHGLEIFLADKVDHVERIPEQHELPVEQIPGYIAKIPRKGKITILNFDGRESPYFDQAQYQTFLGSLNGVLRQRPDLVILWPVTDPEFAERLIGILKKVGGNSAFGISPIHALKGPDKGQFSAVLEKILQVANWRLDDAAISTTEVEALIAKNDSIGAFLDALQSLITERFDVGSFGITFPMLVITISSGAPNIREVCRSLRRADSYYIEASRLLMYTRRSNVSEWWQNRSTHLKSALPHVIALFNAQLASISASCLVHAIAQHGKKDLKDLTSGVRADKGNAKRVMASSELYKFLRNEPLDNREYGSSVSPETYQSFDKIQAVSESRHRSINQAVMSLALDAGAEVPQLDYEKTLVKGLQTDVTYTSDRGLIALEFHHKATSESNQNKIAIYVLEKLKEYAINYGLADR</sequence>
<reference evidence="1 2" key="1">
    <citation type="journal article" date="2011" name="Stand. Genomic Sci.">
        <title>Complete genome sequence of Allochromatium vinosum DSM 180(T).</title>
        <authorList>
            <person name="Weissgerber T."/>
            <person name="Zigann R."/>
            <person name="Bruce D."/>
            <person name="Chang Y.J."/>
            <person name="Detter J.C."/>
            <person name="Han C."/>
            <person name="Hauser L."/>
            <person name="Jeffries C.D."/>
            <person name="Land M."/>
            <person name="Munk A.C."/>
            <person name="Tapia R."/>
            <person name="Dahl C."/>
        </authorList>
    </citation>
    <scope>NUCLEOTIDE SEQUENCE [LARGE SCALE GENOMIC DNA]</scope>
    <source>
        <strain evidence="2">ATCC 17899 / DSM 180 / NBRC 103801 / NCIMB 10441 / D</strain>
    </source>
</reference>